<dbReference type="EMBL" id="UYYB01114117">
    <property type="protein sequence ID" value="VDM81695.1"/>
    <property type="molecule type" value="Genomic_DNA"/>
</dbReference>
<gene>
    <name evidence="1" type="ORF">SVUK_LOCUS16693</name>
</gene>
<name>A0A3P7LGI4_STRVU</name>
<reference evidence="1 2" key="1">
    <citation type="submission" date="2018-11" db="EMBL/GenBank/DDBJ databases">
        <authorList>
            <consortium name="Pathogen Informatics"/>
        </authorList>
    </citation>
    <scope>NUCLEOTIDE SEQUENCE [LARGE SCALE GENOMIC DNA]</scope>
</reference>
<accession>A0A3P7LGI4</accession>
<organism evidence="1 2">
    <name type="scientific">Strongylus vulgaris</name>
    <name type="common">Blood worm</name>
    <dbReference type="NCBI Taxonomy" id="40348"/>
    <lineage>
        <taxon>Eukaryota</taxon>
        <taxon>Metazoa</taxon>
        <taxon>Ecdysozoa</taxon>
        <taxon>Nematoda</taxon>
        <taxon>Chromadorea</taxon>
        <taxon>Rhabditida</taxon>
        <taxon>Rhabditina</taxon>
        <taxon>Rhabditomorpha</taxon>
        <taxon>Strongyloidea</taxon>
        <taxon>Strongylidae</taxon>
        <taxon>Strongylus</taxon>
    </lineage>
</organism>
<evidence type="ECO:0000313" key="1">
    <source>
        <dbReference type="EMBL" id="VDM81695.1"/>
    </source>
</evidence>
<sequence length="80" mass="9416">MPLRGFDDDLTLQCHGRLVVPMVKATIGLQRASIEEEIGFVGLVRHVWWAEKWVERSRLRFYDEDNSKRLVTECSLRRCP</sequence>
<dbReference type="Proteomes" id="UP000270094">
    <property type="component" value="Unassembled WGS sequence"/>
</dbReference>
<protein>
    <submittedName>
        <fullName evidence="1">Uncharacterized protein</fullName>
    </submittedName>
</protein>
<evidence type="ECO:0000313" key="2">
    <source>
        <dbReference type="Proteomes" id="UP000270094"/>
    </source>
</evidence>
<proteinExistence type="predicted"/>
<dbReference type="AlphaFoldDB" id="A0A3P7LGI4"/>
<keyword evidence="2" id="KW-1185">Reference proteome</keyword>